<sequence length="100" mass="11365">VGTIIPAAATTVTTDVPTPRAKGIVFYEQKQSHIPIVSSSKDKGKAKMIEPEFPIKMKDQMRMDEKLQARKKEEFSEVQKARLLVELIEKKKKHFAALRT</sequence>
<evidence type="ECO:0000313" key="1">
    <source>
        <dbReference type="EMBL" id="GFD28386.1"/>
    </source>
</evidence>
<dbReference type="EMBL" id="BKCJ011384870">
    <property type="protein sequence ID" value="GFD28386.1"/>
    <property type="molecule type" value="Genomic_DNA"/>
</dbReference>
<gene>
    <name evidence="1" type="ORF">Tci_900355</name>
</gene>
<comment type="caution">
    <text evidence="1">The sequence shown here is derived from an EMBL/GenBank/DDBJ whole genome shotgun (WGS) entry which is preliminary data.</text>
</comment>
<proteinExistence type="predicted"/>
<accession>A0A699V4W8</accession>
<protein>
    <submittedName>
        <fullName evidence="1">Uncharacterized protein</fullName>
    </submittedName>
</protein>
<dbReference type="AlphaFoldDB" id="A0A699V4W8"/>
<organism evidence="1">
    <name type="scientific">Tanacetum cinerariifolium</name>
    <name type="common">Dalmatian daisy</name>
    <name type="synonym">Chrysanthemum cinerariifolium</name>
    <dbReference type="NCBI Taxonomy" id="118510"/>
    <lineage>
        <taxon>Eukaryota</taxon>
        <taxon>Viridiplantae</taxon>
        <taxon>Streptophyta</taxon>
        <taxon>Embryophyta</taxon>
        <taxon>Tracheophyta</taxon>
        <taxon>Spermatophyta</taxon>
        <taxon>Magnoliopsida</taxon>
        <taxon>eudicotyledons</taxon>
        <taxon>Gunneridae</taxon>
        <taxon>Pentapetalae</taxon>
        <taxon>asterids</taxon>
        <taxon>campanulids</taxon>
        <taxon>Asterales</taxon>
        <taxon>Asteraceae</taxon>
        <taxon>Asteroideae</taxon>
        <taxon>Anthemideae</taxon>
        <taxon>Anthemidinae</taxon>
        <taxon>Tanacetum</taxon>
    </lineage>
</organism>
<name>A0A699V4W8_TANCI</name>
<reference evidence="1" key="1">
    <citation type="journal article" date="2019" name="Sci. Rep.">
        <title>Draft genome of Tanacetum cinerariifolium, the natural source of mosquito coil.</title>
        <authorList>
            <person name="Yamashiro T."/>
            <person name="Shiraishi A."/>
            <person name="Satake H."/>
            <person name="Nakayama K."/>
        </authorList>
    </citation>
    <scope>NUCLEOTIDE SEQUENCE</scope>
</reference>
<feature type="non-terminal residue" evidence="1">
    <location>
        <position position="1"/>
    </location>
</feature>